<dbReference type="PRINTS" id="PR00420">
    <property type="entry name" value="RNGMNOXGNASE"/>
</dbReference>
<dbReference type="Pfam" id="PF01494">
    <property type="entry name" value="FAD_binding_3"/>
    <property type="match status" value="1"/>
</dbReference>
<feature type="domain" description="FAD-binding" evidence="4">
    <location>
        <begin position="80"/>
        <end position="121"/>
    </location>
</feature>
<dbReference type="PANTHER" id="PTHR43004">
    <property type="entry name" value="TRK SYSTEM POTASSIUM UPTAKE PROTEIN"/>
    <property type="match status" value="1"/>
</dbReference>
<keyword evidence="2" id="KW-0274">FAD</keyword>
<dbReference type="STRING" id="2010991.A0A3M2QUB1"/>
<dbReference type="InterPro" id="IPR036188">
    <property type="entry name" value="FAD/NAD-bd_sf"/>
</dbReference>
<comment type="caution">
    <text evidence="5">The sequence shown here is derived from an EMBL/GenBank/DDBJ whole genome shotgun (WGS) entry which is preliminary data.</text>
</comment>
<evidence type="ECO:0000313" key="6">
    <source>
        <dbReference type="Proteomes" id="UP000277212"/>
    </source>
</evidence>
<keyword evidence="3" id="KW-0560">Oxidoreductase</keyword>
<sequence length="341" mass="38056">MSLSDLGAHLSKERYAGLHWIVQPDRTIFPGVVAHLRAVRPWNEWVMIAFGPGGTNPFEGLTADSQELIDLVRHLVGDESIDDAYNLAWKVAYVSKGLAGTSLLDSYSKERQPVGSNLVRDSNNQIRKNTNIWDVLGMAASSTDEGMKQLAELSQATPEGSARRARLYDALEEKTQEFESLGLAYNQWYTSAAVYLEDEPRPRPLLEGDPVVEVQISTYPGSRLPHVWIDSPTRQKMISTIDLAGKGSFCLFVGVHGNGWRAAAEKVKSLTGIPINVYGIGPGQEWIDIYRDWHKKRGVDEDGCVLVRSDRFVAWRSFGKVQDYEQKLAHVLGTILSRDEL</sequence>
<keyword evidence="6" id="KW-1185">Reference proteome</keyword>
<name>A0A3M2QUB1_9HYPO</name>
<dbReference type="Proteomes" id="UP000277212">
    <property type="component" value="Unassembled WGS sequence"/>
</dbReference>
<organism evidence="5 6">
    <name type="scientific">Fusarium kuroshium</name>
    <dbReference type="NCBI Taxonomy" id="2010991"/>
    <lineage>
        <taxon>Eukaryota</taxon>
        <taxon>Fungi</taxon>
        <taxon>Dikarya</taxon>
        <taxon>Ascomycota</taxon>
        <taxon>Pezizomycotina</taxon>
        <taxon>Sordariomycetes</taxon>
        <taxon>Hypocreomycetidae</taxon>
        <taxon>Hypocreales</taxon>
        <taxon>Nectriaceae</taxon>
        <taxon>Fusarium</taxon>
        <taxon>Fusarium solani species complex</taxon>
    </lineage>
</organism>
<dbReference type="InterPro" id="IPR002938">
    <property type="entry name" value="FAD-bd"/>
</dbReference>
<accession>A0A3M2QUB1</accession>
<dbReference type="Gene3D" id="3.40.30.120">
    <property type="match status" value="1"/>
</dbReference>
<evidence type="ECO:0000313" key="5">
    <source>
        <dbReference type="EMBL" id="RMI96605.1"/>
    </source>
</evidence>
<dbReference type="GO" id="GO:0016709">
    <property type="term" value="F:oxidoreductase activity, acting on paired donors, with incorporation or reduction of molecular oxygen, NAD(P)H as one donor, and incorporation of one atom of oxygen"/>
    <property type="evidence" value="ECO:0007669"/>
    <property type="project" value="UniProtKB-ARBA"/>
</dbReference>
<proteinExistence type="predicted"/>
<gene>
    <name evidence="5" type="ORF">CDV36_016303</name>
</gene>
<evidence type="ECO:0000256" key="3">
    <source>
        <dbReference type="ARBA" id="ARBA00023002"/>
    </source>
</evidence>
<evidence type="ECO:0000256" key="1">
    <source>
        <dbReference type="ARBA" id="ARBA00022630"/>
    </source>
</evidence>
<dbReference type="InterPro" id="IPR050641">
    <property type="entry name" value="RIFMO-like"/>
</dbReference>
<reference evidence="5 6" key="1">
    <citation type="submission" date="2017-06" db="EMBL/GenBank/DDBJ databases">
        <title>Comparative genomic analysis of Ambrosia Fusariam Clade fungi.</title>
        <authorList>
            <person name="Stajich J.E."/>
            <person name="Carrillo J."/>
            <person name="Kijimoto T."/>
            <person name="Eskalen A."/>
            <person name="O'Donnell K."/>
            <person name="Kasson M."/>
        </authorList>
    </citation>
    <scope>NUCLEOTIDE SEQUENCE [LARGE SCALE GENOMIC DNA]</scope>
    <source>
        <strain evidence="5">UCR3666</strain>
    </source>
</reference>
<protein>
    <recommendedName>
        <fullName evidence="4">FAD-binding domain-containing protein</fullName>
    </recommendedName>
</protein>
<dbReference type="GO" id="GO:0071949">
    <property type="term" value="F:FAD binding"/>
    <property type="evidence" value="ECO:0007669"/>
    <property type="project" value="InterPro"/>
</dbReference>
<evidence type="ECO:0000259" key="4">
    <source>
        <dbReference type="Pfam" id="PF01494"/>
    </source>
</evidence>
<dbReference type="OrthoDB" id="2690153at2759"/>
<dbReference type="AlphaFoldDB" id="A0A3M2QUB1"/>
<dbReference type="EMBL" id="NKUJ01000891">
    <property type="protein sequence ID" value="RMI96605.1"/>
    <property type="molecule type" value="Genomic_DNA"/>
</dbReference>
<keyword evidence="1" id="KW-0285">Flavoprotein</keyword>
<dbReference type="Gene3D" id="3.50.50.60">
    <property type="entry name" value="FAD/NAD(P)-binding domain"/>
    <property type="match status" value="1"/>
</dbReference>
<dbReference type="Pfam" id="PF21274">
    <property type="entry name" value="Rng_hyd_C"/>
    <property type="match status" value="1"/>
</dbReference>
<dbReference type="PANTHER" id="PTHR43004:SF8">
    <property type="entry name" value="FAD-BINDING DOMAIN-CONTAINING PROTEIN-RELATED"/>
    <property type="match status" value="1"/>
</dbReference>
<evidence type="ECO:0000256" key="2">
    <source>
        <dbReference type="ARBA" id="ARBA00022827"/>
    </source>
</evidence>